<evidence type="ECO:0000313" key="11">
    <source>
        <dbReference type="Proteomes" id="UP000001542"/>
    </source>
</evidence>
<feature type="transmembrane region" description="Helical" evidence="7">
    <location>
        <begin position="267"/>
        <end position="289"/>
    </location>
</feature>
<evidence type="ECO:0000256" key="7">
    <source>
        <dbReference type="SAM" id="Phobius"/>
    </source>
</evidence>
<evidence type="ECO:0000256" key="5">
    <source>
        <dbReference type="ARBA" id="ARBA00022989"/>
    </source>
</evidence>
<dbReference type="PANTHER" id="PTHR43394">
    <property type="entry name" value="ATP-DEPENDENT PERMEASE MDL1, MITOCHONDRIAL"/>
    <property type="match status" value="1"/>
</dbReference>
<dbReference type="SUPFAM" id="SSF52540">
    <property type="entry name" value="P-loop containing nucleoside triphosphate hydrolases"/>
    <property type="match status" value="1"/>
</dbReference>
<dbReference type="RefSeq" id="XP_001327000.1">
    <property type="nucleotide sequence ID" value="XM_001326965.1"/>
</dbReference>
<name>A2DXR7_TRIV3</name>
<evidence type="ECO:0000259" key="9">
    <source>
        <dbReference type="PROSITE" id="PS50929"/>
    </source>
</evidence>
<gene>
    <name evidence="10" type="ORF">TVAG_219580</name>
</gene>
<evidence type="ECO:0000256" key="3">
    <source>
        <dbReference type="ARBA" id="ARBA00022741"/>
    </source>
</evidence>
<reference evidence="10" key="2">
    <citation type="journal article" date="2007" name="Science">
        <title>Draft genome sequence of the sexually transmitted pathogen Trichomonas vaginalis.</title>
        <authorList>
            <person name="Carlton J.M."/>
            <person name="Hirt R.P."/>
            <person name="Silva J.C."/>
            <person name="Delcher A.L."/>
            <person name="Schatz M."/>
            <person name="Zhao Q."/>
            <person name="Wortman J.R."/>
            <person name="Bidwell S.L."/>
            <person name="Alsmark U.C.M."/>
            <person name="Besteiro S."/>
            <person name="Sicheritz-Ponten T."/>
            <person name="Noel C.J."/>
            <person name="Dacks J.B."/>
            <person name="Foster P.G."/>
            <person name="Simillion C."/>
            <person name="Van de Peer Y."/>
            <person name="Miranda-Saavedra D."/>
            <person name="Barton G.J."/>
            <person name="Westrop G.D."/>
            <person name="Mueller S."/>
            <person name="Dessi D."/>
            <person name="Fiori P.L."/>
            <person name="Ren Q."/>
            <person name="Paulsen I."/>
            <person name="Zhang H."/>
            <person name="Bastida-Corcuera F.D."/>
            <person name="Simoes-Barbosa A."/>
            <person name="Brown M.T."/>
            <person name="Hayes R.D."/>
            <person name="Mukherjee M."/>
            <person name="Okumura C.Y."/>
            <person name="Schneider R."/>
            <person name="Smith A.J."/>
            <person name="Vanacova S."/>
            <person name="Villalvazo M."/>
            <person name="Haas B.J."/>
            <person name="Pertea M."/>
            <person name="Feldblyum T.V."/>
            <person name="Utterback T.R."/>
            <person name="Shu C.L."/>
            <person name="Osoegawa K."/>
            <person name="de Jong P.J."/>
            <person name="Hrdy I."/>
            <person name="Horvathova L."/>
            <person name="Zubacova Z."/>
            <person name="Dolezal P."/>
            <person name="Malik S.B."/>
            <person name="Logsdon J.M. Jr."/>
            <person name="Henze K."/>
            <person name="Gupta A."/>
            <person name="Wang C.C."/>
            <person name="Dunne R.L."/>
            <person name="Upcroft J.A."/>
            <person name="Upcroft P."/>
            <person name="White O."/>
            <person name="Salzberg S.L."/>
            <person name="Tang P."/>
            <person name="Chiu C.-H."/>
            <person name="Lee Y.-S."/>
            <person name="Embley T.M."/>
            <person name="Coombs G.H."/>
            <person name="Mottram J.C."/>
            <person name="Tachezy J."/>
            <person name="Fraser-Liggett C.M."/>
            <person name="Johnson P.J."/>
        </authorList>
    </citation>
    <scope>NUCLEOTIDE SEQUENCE [LARGE SCALE GENOMIC DNA]</scope>
    <source>
        <strain evidence="10">G3</strain>
    </source>
</reference>
<dbReference type="CDD" id="cd18577">
    <property type="entry name" value="ABC_6TM_Pgp_ABCB1_D1_like"/>
    <property type="match status" value="1"/>
</dbReference>
<comment type="subcellular location">
    <subcellularLocation>
        <location evidence="1">Membrane</location>
        <topology evidence="1">Multi-pass membrane protein</topology>
    </subcellularLocation>
</comment>
<feature type="transmembrane region" description="Helical" evidence="7">
    <location>
        <begin position="37"/>
        <end position="57"/>
    </location>
</feature>
<dbReference type="PROSITE" id="PS50893">
    <property type="entry name" value="ABC_TRANSPORTER_2"/>
    <property type="match status" value="1"/>
</dbReference>
<dbReference type="SMART" id="SM00382">
    <property type="entry name" value="AAA"/>
    <property type="match status" value="1"/>
</dbReference>
<evidence type="ECO:0000256" key="1">
    <source>
        <dbReference type="ARBA" id="ARBA00004141"/>
    </source>
</evidence>
<dbReference type="SUPFAM" id="SSF90123">
    <property type="entry name" value="ABC transporter transmembrane region"/>
    <property type="match status" value="1"/>
</dbReference>
<dbReference type="KEGG" id="tva:4772778"/>
<keyword evidence="4" id="KW-0067">ATP-binding</keyword>
<proteinExistence type="predicted"/>
<dbReference type="InterPro" id="IPR003439">
    <property type="entry name" value="ABC_transporter-like_ATP-bd"/>
</dbReference>
<dbReference type="GO" id="GO:0005524">
    <property type="term" value="F:ATP binding"/>
    <property type="evidence" value="ECO:0007669"/>
    <property type="project" value="UniProtKB-KW"/>
</dbReference>
<feature type="transmembrane region" description="Helical" evidence="7">
    <location>
        <begin position="301"/>
        <end position="319"/>
    </location>
</feature>
<keyword evidence="6 7" id="KW-0472">Membrane</keyword>
<keyword evidence="2 7" id="KW-0812">Transmembrane</keyword>
<accession>A2DXR7</accession>
<dbReference type="VEuPathDB" id="TrichDB:TVAGG3_0683220"/>
<sequence>MADAFRVFKPTSKQEDNSITTSGTEIFKMLKYFQKKFILFIAILFHCLSGAAPLLMNVMYGDLTTGLSTGDSDMVKAIIPVVIKMAIINGTMVVLSLISQFLRAYCTPLFSADLRSKIFDSIIDQDMSYFDTMNSGILVSRLSEDVTIVKEIYVDKLLEIMQHFITTIGGLIVALTTSWIVALASLGIIIIITVSYVIAEKVIGNYWREYSDKSSFASSRVSEVISQIRTVKANDCEIDEHQGYDKTLESIQNIYKKTSIAHGIKDMFFNMFGNGLVAIVCYVACYLIIRKPKHQLVPGDVMTIMMSLMFASISSTQIFSCSDSFRKANISSVKILELINRKPAISRRSGSDIGKIKGDIEFKEVSFKYPSSQTNAVEKLSFSIKAGETVAFVGESGCGKSTTLQLIQKFYDINDGQILIDGHDIKDVSQVSLRNNISCVSQTPILFSMSIEDNIKYSVDNATDDEVIRAAEIGNCHQFINELQQKYQTDVTQTSLSGGQKQRICISRAILTNAPILLLDEATASLDAQSENLVQESIENFRKEKTTIIVAHRLSTVQNADKIFVFSKGTIIESGTHKELLEKSGAYAELVKYQLK</sequence>
<dbReference type="eggNOG" id="KOG0055">
    <property type="taxonomic scope" value="Eukaryota"/>
</dbReference>
<evidence type="ECO:0000256" key="2">
    <source>
        <dbReference type="ARBA" id="ARBA00022692"/>
    </source>
</evidence>
<dbReference type="GO" id="GO:0005886">
    <property type="term" value="C:plasma membrane"/>
    <property type="evidence" value="ECO:0000318"/>
    <property type="project" value="GO_Central"/>
</dbReference>
<dbReference type="STRING" id="5722.A2DXR7"/>
<dbReference type="Pfam" id="PF00005">
    <property type="entry name" value="ABC_tran"/>
    <property type="match status" value="1"/>
</dbReference>
<reference evidence="10" key="1">
    <citation type="submission" date="2006-10" db="EMBL/GenBank/DDBJ databases">
        <authorList>
            <person name="Amadeo P."/>
            <person name="Zhao Q."/>
            <person name="Wortman J."/>
            <person name="Fraser-Liggett C."/>
            <person name="Carlton J."/>
        </authorList>
    </citation>
    <scope>NUCLEOTIDE SEQUENCE</scope>
    <source>
        <strain evidence="10">G3</strain>
    </source>
</reference>
<dbReference type="InterPro" id="IPR003593">
    <property type="entry name" value="AAA+_ATPase"/>
</dbReference>
<dbReference type="Gene3D" id="3.40.50.300">
    <property type="entry name" value="P-loop containing nucleotide triphosphate hydrolases"/>
    <property type="match status" value="1"/>
</dbReference>
<dbReference type="Proteomes" id="UP000001542">
    <property type="component" value="Unassembled WGS sequence"/>
</dbReference>
<dbReference type="InterPro" id="IPR017871">
    <property type="entry name" value="ABC_transporter-like_CS"/>
</dbReference>
<feature type="transmembrane region" description="Helical" evidence="7">
    <location>
        <begin position="77"/>
        <end position="98"/>
    </location>
</feature>
<keyword evidence="3" id="KW-0547">Nucleotide-binding</keyword>
<dbReference type="PROSITE" id="PS50929">
    <property type="entry name" value="ABC_TM1F"/>
    <property type="match status" value="1"/>
</dbReference>
<dbReference type="EMBL" id="DS113265">
    <property type="protein sequence ID" value="EAY14777.1"/>
    <property type="molecule type" value="Genomic_DNA"/>
</dbReference>
<dbReference type="GO" id="GO:0042626">
    <property type="term" value="F:ATPase-coupled transmembrane transporter activity"/>
    <property type="evidence" value="ECO:0000318"/>
    <property type="project" value="GO_Central"/>
</dbReference>
<dbReference type="InterPro" id="IPR011527">
    <property type="entry name" value="ABC1_TM_dom"/>
</dbReference>
<dbReference type="InterPro" id="IPR036640">
    <property type="entry name" value="ABC1_TM_sf"/>
</dbReference>
<evidence type="ECO:0000313" key="10">
    <source>
        <dbReference type="EMBL" id="EAY14777.1"/>
    </source>
</evidence>
<dbReference type="GO" id="GO:0016887">
    <property type="term" value="F:ATP hydrolysis activity"/>
    <property type="evidence" value="ECO:0007669"/>
    <property type="project" value="InterPro"/>
</dbReference>
<dbReference type="VEuPathDB" id="TrichDB:TVAG_219580"/>
<organism evidence="10 11">
    <name type="scientific">Trichomonas vaginalis (strain ATCC PRA-98 / G3)</name>
    <dbReference type="NCBI Taxonomy" id="412133"/>
    <lineage>
        <taxon>Eukaryota</taxon>
        <taxon>Metamonada</taxon>
        <taxon>Parabasalia</taxon>
        <taxon>Trichomonadida</taxon>
        <taxon>Trichomonadidae</taxon>
        <taxon>Trichomonas</taxon>
    </lineage>
</organism>
<evidence type="ECO:0000256" key="6">
    <source>
        <dbReference type="ARBA" id="ARBA00023136"/>
    </source>
</evidence>
<dbReference type="AlphaFoldDB" id="A2DXR7"/>
<dbReference type="GO" id="GO:0140359">
    <property type="term" value="F:ABC-type transporter activity"/>
    <property type="evidence" value="ECO:0007669"/>
    <property type="project" value="InterPro"/>
</dbReference>
<feature type="domain" description="ABC transporter" evidence="8">
    <location>
        <begin position="360"/>
        <end position="593"/>
    </location>
</feature>
<keyword evidence="11" id="KW-1185">Reference proteome</keyword>
<evidence type="ECO:0000259" key="8">
    <source>
        <dbReference type="PROSITE" id="PS50893"/>
    </source>
</evidence>
<dbReference type="InterPro" id="IPR027417">
    <property type="entry name" value="P-loop_NTPase"/>
</dbReference>
<protein>
    <submittedName>
        <fullName evidence="10">ABC transporter family protein</fullName>
    </submittedName>
</protein>
<dbReference type="FunFam" id="3.40.50.300:FF:000218">
    <property type="entry name" value="Multidrug ABC transporter ATP-binding protein"/>
    <property type="match status" value="1"/>
</dbReference>
<dbReference type="InterPro" id="IPR039421">
    <property type="entry name" value="Type_1_exporter"/>
</dbReference>
<feature type="domain" description="ABC transmembrane type-1" evidence="9">
    <location>
        <begin position="40"/>
        <end position="327"/>
    </location>
</feature>
<evidence type="ECO:0000256" key="4">
    <source>
        <dbReference type="ARBA" id="ARBA00022840"/>
    </source>
</evidence>
<dbReference type="OrthoDB" id="6500128at2759"/>
<dbReference type="PROSITE" id="PS00211">
    <property type="entry name" value="ABC_TRANSPORTER_1"/>
    <property type="match status" value="1"/>
</dbReference>
<dbReference type="Gene3D" id="1.20.1560.10">
    <property type="entry name" value="ABC transporter type 1, transmembrane domain"/>
    <property type="match status" value="1"/>
</dbReference>
<dbReference type="SMR" id="A2DXR7"/>
<dbReference type="PANTHER" id="PTHR43394:SF1">
    <property type="entry name" value="ATP-BINDING CASSETTE SUB-FAMILY B MEMBER 10, MITOCHONDRIAL"/>
    <property type="match status" value="1"/>
</dbReference>
<feature type="transmembrane region" description="Helical" evidence="7">
    <location>
        <begin position="171"/>
        <end position="198"/>
    </location>
</feature>
<keyword evidence="5 7" id="KW-1133">Transmembrane helix</keyword>
<dbReference type="InParanoid" id="A2DXR7"/>
<dbReference type="Pfam" id="PF00664">
    <property type="entry name" value="ABC_membrane"/>
    <property type="match status" value="1"/>
</dbReference>